<evidence type="ECO:0008006" key="3">
    <source>
        <dbReference type="Google" id="ProtNLM"/>
    </source>
</evidence>
<gene>
    <name evidence="1" type="ORF">SAMN04487988_12132</name>
</gene>
<name>A0A1I2XPM6_9BACT</name>
<reference evidence="2" key="1">
    <citation type="submission" date="2016-10" db="EMBL/GenBank/DDBJ databases">
        <authorList>
            <person name="Varghese N."/>
            <person name="Submissions S."/>
        </authorList>
    </citation>
    <scope>NUCLEOTIDE SEQUENCE [LARGE SCALE GENOMIC DNA]</scope>
    <source>
        <strain evidence="2">DSM 19315</strain>
    </source>
</reference>
<dbReference type="Proteomes" id="UP000199642">
    <property type="component" value="Unassembled WGS sequence"/>
</dbReference>
<proteinExistence type="predicted"/>
<organism evidence="1 2">
    <name type="scientific">Algoriphagus hitonicola</name>
    <dbReference type="NCBI Taxonomy" id="435880"/>
    <lineage>
        <taxon>Bacteria</taxon>
        <taxon>Pseudomonadati</taxon>
        <taxon>Bacteroidota</taxon>
        <taxon>Cytophagia</taxon>
        <taxon>Cytophagales</taxon>
        <taxon>Cyclobacteriaceae</taxon>
        <taxon>Algoriphagus</taxon>
    </lineage>
</organism>
<dbReference type="AlphaFoldDB" id="A0A1I2XPM6"/>
<keyword evidence="2" id="KW-1185">Reference proteome</keyword>
<evidence type="ECO:0000313" key="2">
    <source>
        <dbReference type="Proteomes" id="UP000199642"/>
    </source>
</evidence>
<protein>
    <recommendedName>
        <fullName evidence="3">Lipoprotein</fullName>
    </recommendedName>
</protein>
<dbReference type="PROSITE" id="PS51257">
    <property type="entry name" value="PROKAR_LIPOPROTEIN"/>
    <property type="match status" value="1"/>
</dbReference>
<sequence length="70" mass="8181">MRQILYPLIILVFFSGCNSKTSQTGSEYPLKILEEVPSPSPDIGDFFEFVDVWIYYKKLDNIFKPVFELI</sequence>
<evidence type="ECO:0000313" key="1">
    <source>
        <dbReference type="EMBL" id="SFH15444.1"/>
    </source>
</evidence>
<accession>A0A1I2XPM6</accession>
<dbReference type="EMBL" id="FOPC01000021">
    <property type="protein sequence ID" value="SFH15444.1"/>
    <property type="molecule type" value="Genomic_DNA"/>
</dbReference>